<evidence type="ECO:0000313" key="1">
    <source>
        <dbReference type="EMBL" id="KAJ8037003.1"/>
    </source>
</evidence>
<accession>A0A9Q1H913</accession>
<reference evidence="1" key="1">
    <citation type="submission" date="2021-10" db="EMBL/GenBank/DDBJ databases">
        <title>Tropical sea cucumber genome reveals ecological adaptation and Cuvierian tubules defense mechanism.</title>
        <authorList>
            <person name="Chen T."/>
        </authorList>
    </citation>
    <scope>NUCLEOTIDE SEQUENCE</scope>
    <source>
        <strain evidence="1">Nanhai2018</strain>
        <tissue evidence="1">Muscle</tissue>
    </source>
</reference>
<dbReference type="EMBL" id="JAIZAY010000008">
    <property type="protein sequence ID" value="KAJ8037003.1"/>
    <property type="molecule type" value="Genomic_DNA"/>
</dbReference>
<dbReference type="AlphaFoldDB" id="A0A9Q1H913"/>
<comment type="caution">
    <text evidence="1">The sequence shown here is derived from an EMBL/GenBank/DDBJ whole genome shotgun (WGS) entry which is preliminary data.</text>
</comment>
<name>A0A9Q1H913_HOLLE</name>
<dbReference type="EMBL" id="JAIZAY010000004">
    <property type="protein sequence ID" value="KAJ8043454.1"/>
    <property type="molecule type" value="Genomic_DNA"/>
</dbReference>
<dbReference type="Proteomes" id="UP001152320">
    <property type="component" value="Chromosome 8"/>
</dbReference>
<proteinExistence type="predicted"/>
<dbReference type="Proteomes" id="UP001152320">
    <property type="component" value="Chromosome 4"/>
</dbReference>
<evidence type="ECO:0000313" key="2">
    <source>
        <dbReference type="EMBL" id="KAJ8043454.1"/>
    </source>
</evidence>
<evidence type="ECO:0000313" key="3">
    <source>
        <dbReference type="Proteomes" id="UP001152320"/>
    </source>
</evidence>
<gene>
    <name evidence="2" type="ORF">HOLleu_10539</name>
    <name evidence="1" type="ORF">HOLleu_17702</name>
</gene>
<organism evidence="1 3">
    <name type="scientific">Holothuria leucospilota</name>
    <name type="common">Black long sea cucumber</name>
    <name type="synonym">Mertensiothuria leucospilota</name>
    <dbReference type="NCBI Taxonomy" id="206669"/>
    <lineage>
        <taxon>Eukaryota</taxon>
        <taxon>Metazoa</taxon>
        <taxon>Echinodermata</taxon>
        <taxon>Eleutherozoa</taxon>
        <taxon>Echinozoa</taxon>
        <taxon>Holothuroidea</taxon>
        <taxon>Aspidochirotacea</taxon>
        <taxon>Aspidochirotida</taxon>
        <taxon>Holothuriidae</taxon>
        <taxon>Holothuria</taxon>
    </lineage>
</organism>
<sequence>MLGREVALPVELMLGPPVTAVEESVTSSEYVAQFAERCEKAFRIAREHTSLAQQRQKRNYDARIFKKANPFSVNDKAGTLARRQNSCMPVNIISLVLLISFSCFVNKV</sequence>
<dbReference type="OrthoDB" id="10062030at2759"/>
<protein>
    <submittedName>
        <fullName evidence="1">Uncharacterized protein</fullName>
    </submittedName>
</protein>
<keyword evidence="3" id="KW-1185">Reference proteome</keyword>